<dbReference type="RefSeq" id="WP_046661985.1">
    <property type="nucleotide sequence ID" value="NZ_CP011304.1"/>
</dbReference>
<sequence>MVKAQSFSESEIIYADSDGKPMADHTKQFRWIVTIKENLECLFAENDHVFIAGDLLWYPVEGDNKTCQAPDAMVVFGRPKGDRGSYKQWLENQIAPQVVFEILSRGNTKAEMRRKWQFYQRFGVEEYYLYDPDANYLQGWWRRGDHLELIPAIDNWLSPRLQIRFQLESPQLAIFYPDGSRFLTTLEIKQKAELAEQRARTAEQQAQQERQRAREAEAKLARLEAQLRALGINLEES</sequence>
<evidence type="ECO:0000313" key="4">
    <source>
        <dbReference type="Proteomes" id="UP000034103"/>
    </source>
</evidence>
<dbReference type="HOGENOM" id="CLU_075279_0_0_3"/>
<name>A0A0F6U489_MICAE</name>
<dbReference type="PANTHER" id="PTHR33352:SF2">
    <property type="entry name" value="SLL0995 PROTEIN"/>
    <property type="match status" value="1"/>
</dbReference>
<dbReference type="AlphaFoldDB" id="A0A0F6U489"/>
<dbReference type="SUPFAM" id="SSF52980">
    <property type="entry name" value="Restriction endonuclease-like"/>
    <property type="match status" value="1"/>
</dbReference>
<dbReference type="InterPro" id="IPR012296">
    <property type="entry name" value="Nuclease_put_TT1808"/>
</dbReference>
<evidence type="ECO:0000313" key="3">
    <source>
        <dbReference type="EMBL" id="AKE64387.1"/>
    </source>
</evidence>
<dbReference type="PANTHER" id="PTHR33352">
    <property type="entry name" value="SLR1095 PROTEIN"/>
    <property type="match status" value="1"/>
</dbReference>
<dbReference type="Proteomes" id="UP000034103">
    <property type="component" value="Chromosome"/>
</dbReference>
<reference evidence="3 4" key="1">
    <citation type="journal article" date="2015" name="Genome Announc.">
        <title>Complete Genome Sequence of Microcystis aeruginosa NIES-2549, a Bloom-Forming Cyanobacterium from Lake Kasumigaura, Japan.</title>
        <authorList>
            <person name="Yamaguchi H."/>
            <person name="Suzuki S."/>
            <person name="Tanabe Y."/>
            <person name="Osana Y."/>
            <person name="Shimura Y."/>
            <person name="Ishida K."/>
            <person name="Kawachi M."/>
        </authorList>
    </citation>
    <scope>NUCLEOTIDE SEQUENCE [LARGE SCALE GENOMIC DNA]</scope>
    <source>
        <strain evidence="3 4">NIES-2549</strain>
    </source>
</reference>
<dbReference type="Gene3D" id="3.90.1570.10">
    <property type="entry name" value="tt1808, chain A"/>
    <property type="match status" value="1"/>
</dbReference>
<dbReference type="InterPro" id="IPR008538">
    <property type="entry name" value="Uma2"/>
</dbReference>
<feature type="domain" description="Putative restriction endonuclease" evidence="2">
    <location>
        <begin position="23"/>
        <end position="152"/>
    </location>
</feature>
<protein>
    <recommendedName>
        <fullName evidence="2">Putative restriction endonuclease domain-containing protein</fullName>
    </recommendedName>
</protein>
<evidence type="ECO:0000256" key="1">
    <source>
        <dbReference type="SAM" id="Coils"/>
    </source>
</evidence>
<organism evidence="3 4">
    <name type="scientific">Microcystis aeruginosa NIES-2549</name>
    <dbReference type="NCBI Taxonomy" id="1641812"/>
    <lineage>
        <taxon>Bacteria</taxon>
        <taxon>Bacillati</taxon>
        <taxon>Cyanobacteriota</taxon>
        <taxon>Cyanophyceae</taxon>
        <taxon>Oscillatoriophycideae</taxon>
        <taxon>Chroococcales</taxon>
        <taxon>Microcystaceae</taxon>
        <taxon>Microcystis</taxon>
    </lineage>
</organism>
<gene>
    <name evidence="3" type="ORF">MYAER_2039</name>
</gene>
<feature type="coiled-coil region" evidence="1">
    <location>
        <begin position="185"/>
        <end position="233"/>
    </location>
</feature>
<dbReference type="CDD" id="cd06260">
    <property type="entry name" value="DUF820-like"/>
    <property type="match status" value="1"/>
</dbReference>
<dbReference type="EMBL" id="CP011304">
    <property type="protein sequence ID" value="AKE64387.1"/>
    <property type="molecule type" value="Genomic_DNA"/>
</dbReference>
<proteinExistence type="predicted"/>
<dbReference type="InterPro" id="IPR011335">
    <property type="entry name" value="Restrct_endonuc-II-like"/>
</dbReference>
<dbReference type="PATRIC" id="fig|1641812.3.peg.2109"/>
<accession>A0A0F6U489</accession>
<evidence type="ECO:0000259" key="2">
    <source>
        <dbReference type="Pfam" id="PF05685"/>
    </source>
</evidence>
<keyword evidence="1" id="KW-0175">Coiled coil</keyword>
<dbReference type="Pfam" id="PF05685">
    <property type="entry name" value="Uma2"/>
    <property type="match status" value="1"/>
</dbReference>